<dbReference type="Gene3D" id="3.40.630.30">
    <property type="match status" value="1"/>
</dbReference>
<keyword evidence="2 5" id="KW-0012">Acyltransferase</keyword>
<protein>
    <recommendedName>
        <fullName evidence="4 5">Alpha-tubulin N-acetyltransferase</fullName>
        <shortName evidence="5">Alpha-TAT</shortName>
        <shortName evidence="5">TAT</shortName>
        <ecNumber evidence="4 5">2.3.1.108</ecNumber>
    </recommendedName>
    <alternativeName>
        <fullName evidence="5">Acetyltransferase mec-17 homolog</fullName>
    </alternativeName>
</protein>
<feature type="region of interest" description="Disordered" evidence="6">
    <location>
        <begin position="192"/>
        <end position="301"/>
    </location>
</feature>
<feature type="compositionally biased region" description="Polar residues" evidence="6">
    <location>
        <begin position="192"/>
        <end position="203"/>
    </location>
</feature>
<dbReference type="AlphaFoldDB" id="A0A9P0GP50"/>
<feature type="site" description="Crucial for catalytic activity" evidence="5">
    <location>
        <position position="56"/>
    </location>
</feature>
<dbReference type="OrthoDB" id="447510at2759"/>
<feature type="compositionally biased region" description="Polar residues" evidence="6">
    <location>
        <begin position="287"/>
        <end position="301"/>
    </location>
</feature>
<organism evidence="8 9">
    <name type="scientific">Phaedon cochleariae</name>
    <name type="common">Mustard beetle</name>
    <dbReference type="NCBI Taxonomy" id="80249"/>
    <lineage>
        <taxon>Eukaryota</taxon>
        <taxon>Metazoa</taxon>
        <taxon>Ecdysozoa</taxon>
        <taxon>Arthropoda</taxon>
        <taxon>Hexapoda</taxon>
        <taxon>Insecta</taxon>
        <taxon>Pterygota</taxon>
        <taxon>Neoptera</taxon>
        <taxon>Endopterygota</taxon>
        <taxon>Coleoptera</taxon>
        <taxon>Polyphaga</taxon>
        <taxon>Cucujiformia</taxon>
        <taxon>Chrysomeloidea</taxon>
        <taxon>Chrysomelidae</taxon>
        <taxon>Chrysomelinae</taxon>
        <taxon>Chrysomelini</taxon>
        <taxon>Phaedon</taxon>
    </lineage>
</organism>
<comment type="function">
    <text evidence="5">Specifically acetylates 'Lys-40' in alpha-tubulin on the lumenal side of microtubules. Promotes microtubule destabilization and accelerates microtubule dynamics; this activity may be independent of acetylation activity. Acetylates alpha-tubulin with a slow enzymatic rate, due to a catalytic site that is not optimized for acetyl transfer. Enters the microtubule through each end and diffuses quickly throughout the lumen of microtubules. Acetylates only long/old microtubules because of its slow acetylation rate since it does not have time to act on dynamically unstable microtubules before the enzyme is released.</text>
</comment>
<evidence type="ECO:0000313" key="9">
    <source>
        <dbReference type="Proteomes" id="UP001153737"/>
    </source>
</evidence>
<dbReference type="GO" id="GO:0005874">
    <property type="term" value="C:microtubule"/>
    <property type="evidence" value="ECO:0007669"/>
    <property type="project" value="InterPro"/>
</dbReference>
<feature type="binding site" evidence="5">
    <location>
        <begin position="121"/>
        <end position="134"/>
    </location>
    <ligand>
        <name>acetyl-CoA</name>
        <dbReference type="ChEBI" id="CHEBI:57288"/>
    </ligand>
</feature>
<dbReference type="GO" id="GO:0070507">
    <property type="term" value="P:regulation of microtubule cytoskeleton organization"/>
    <property type="evidence" value="ECO:0007669"/>
    <property type="project" value="UniProtKB-UniRule"/>
</dbReference>
<evidence type="ECO:0000256" key="3">
    <source>
        <dbReference type="ARBA" id="ARBA00051998"/>
    </source>
</evidence>
<feature type="compositionally biased region" description="Polar residues" evidence="6">
    <location>
        <begin position="486"/>
        <end position="508"/>
    </location>
</feature>
<evidence type="ECO:0000256" key="5">
    <source>
        <dbReference type="HAMAP-Rule" id="MF_03130"/>
    </source>
</evidence>
<evidence type="ECO:0000313" key="8">
    <source>
        <dbReference type="EMBL" id="CAH1116113.1"/>
    </source>
</evidence>
<feature type="region of interest" description="Disordered" evidence="6">
    <location>
        <begin position="486"/>
        <end position="514"/>
    </location>
</feature>
<dbReference type="CDD" id="cd04301">
    <property type="entry name" value="NAT_SF"/>
    <property type="match status" value="1"/>
</dbReference>
<evidence type="ECO:0000256" key="6">
    <source>
        <dbReference type="SAM" id="MobiDB-lite"/>
    </source>
</evidence>
<keyword evidence="1 5" id="KW-0808">Transferase</keyword>
<dbReference type="InterPro" id="IPR038746">
    <property type="entry name" value="Atat"/>
</dbReference>
<comment type="catalytic activity">
    <reaction evidence="3 5">
        <text>L-lysyl-[alpha-tubulin] + acetyl-CoA = N(6)-acetyl-L-lysyl-[alpha-tubulin] + CoA + H(+)</text>
        <dbReference type="Rhea" id="RHEA:15277"/>
        <dbReference type="Rhea" id="RHEA-COMP:11278"/>
        <dbReference type="Rhea" id="RHEA-COMP:11279"/>
        <dbReference type="ChEBI" id="CHEBI:15378"/>
        <dbReference type="ChEBI" id="CHEBI:29969"/>
        <dbReference type="ChEBI" id="CHEBI:57287"/>
        <dbReference type="ChEBI" id="CHEBI:57288"/>
        <dbReference type="ChEBI" id="CHEBI:61930"/>
        <dbReference type="EC" id="2.3.1.108"/>
    </reaction>
</comment>
<dbReference type="PANTHER" id="PTHR12327">
    <property type="entry name" value="ALPHA-TUBULIN N-ACETYLTRANSFERASE 1"/>
    <property type="match status" value="1"/>
</dbReference>
<dbReference type="GO" id="GO:0019799">
    <property type="term" value="F:tubulin N-acetyltransferase activity"/>
    <property type="evidence" value="ECO:0007669"/>
    <property type="project" value="UniProtKB-UniRule"/>
</dbReference>
<dbReference type="PANTHER" id="PTHR12327:SF0">
    <property type="entry name" value="ALPHA-TUBULIN N-ACETYLTRANSFERASE 1"/>
    <property type="match status" value="1"/>
</dbReference>
<dbReference type="EMBL" id="OU896707">
    <property type="protein sequence ID" value="CAH1116113.1"/>
    <property type="molecule type" value="Genomic_DNA"/>
</dbReference>
<proteinExistence type="inferred from homology"/>
<feature type="domain" description="N-acetyltransferase" evidence="7">
    <location>
        <begin position="1"/>
        <end position="187"/>
    </location>
</feature>
<dbReference type="InterPro" id="IPR007965">
    <property type="entry name" value="GNAT_ATAT"/>
</dbReference>
<dbReference type="Proteomes" id="UP001153737">
    <property type="component" value="Chromosome 1"/>
</dbReference>
<reference evidence="8" key="1">
    <citation type="submission" date="2022-01" db="EMBL/GenBank/DDBJ databases">
        <authorList>
            <person name="King R."/>
        </authorList>
    </citation>
    <scope>NUCLEOTIDE SEQUENCE</scope>
</reference>
<accession>A0A9P0GP50</accession>
<dbReference type="HAMAP" id="MF_03130">
    <property type="entry name" value="mec17"/>
    <property type="match status" value="1"/>
</dbReference>
<sequence>MEFNFNIADIFNQPIVEINRDLIPPGFRGDRRTLWNTVNKVSEVVNAIGEASAAAQGLPKPITSSERLKNSEHKLYLLIDQHANAGKGAVTGMLRTGAKGLYVFDKEGQHYQVSPPCILDFYIHESSQRKGLGRQLFQHMLHKEQVDPGKMAIDRPSEKLIRFLNKHYGLNSPMKQMNNYVVYEGFFPKKQTQSFPQETSNNRLGLGRKESANGLQSHSSPFGRYGASRPPTSIRKLLHNDPQDPITTTPPHHSHQSNDQNDNQTRDFPMDHQEYSKQPVPEGMQHNPATLTHPNPMNNHTINQQVLQGHHTRSNQNITTMNRQNQHEYSLQSQMQNRVTNSSPEIPNRNQAMYHQQQYHNNLQGMQSLPHIRAGENTTAGHQFDTEKDPQYNIIQNTGFYAPQTEQPQQLQQQAMNSDYSHYQHHQRIQPHVHGNEDQSGGYTHHQESAVTGHYPQAVSNNNLVGMPPQNLQKPVQFAPATTINQTGYSTQNQSPQDESHYSTMSGSHHNQNNAQQQVHMIPTEPMQYQQISNNNNSAIIGDSNNQNLNQMASQHALPQSPEAQTNSYGDFEKHQMPIISEEQNPVVASNDAQNSNLQQMIPRGADNDYSQSADPVQHQMPTNHQNSQNNAQFSQAEYNQTTHVPQSTETEMVREVIKKSSAAATNSPPEVKEVAYINPMDSRNMSNPNYISQVQYNPIQKTPVASRTTVPMEEGVLEYGYPPQLNRAQALHFQKSDVMSIN</sequence>
<evidence type="ECO:0000256" key="2">
    <source>
        <dbReference type="ARBA" id="ARBA00023315"/>
    </source>
</evidence>
<dbReference type="Pfam" id="PF05301">
    <property type="entry name" value="Acetyltransf_16"/>
    <property type="match status" value="1"/>
</dbReference>
<dbReference type="PROSITE" id="PS51730">
    <property type="entry name" value="GNAT_ATAT"/>
    <property type="match status" value="1"/>
</dbReference>
<evidence type="ECO:0000256" key="4">
    <source>
        <dbReference type="ARBA" id="ARBA00066570"/>
    </source>
</evidence>
<gene>
    <name evidence="8" type="ORF">PHAECO_LOCUS383</name>
</gene>
<dbReference type="GO" id="GO:0048666">
    <property type="term" value="P:neuron development"/>
    <property type="evidence" value="ECO:0007669"/>
    <property type="project" value="UniProtKB-UniRule"/>
</dbReference>
<evidence type="ECO:0000256" key="1">
    <source>
        <dbReference type="ARBA" id="ARBA00022679"/>
    </source>
</evidence>
<feature type="region of interest" description="Disordered" evidence="6">
    <location>
        <begin position="603"/>
        <end position="629"/>
    </location>
</feature>
<feature type="compositionally biased region" description="Polar residues" evidence="6">
    <location>
        <begin position="245"/>
        <end position="263"/>
    </location>
</feature>
<feature type="binding site" evidence="5">
    <location>
        <begin position="157"/>
        <end position="166"/>
    </location>
    <ligand>
        <name>acetyl-CoA</name>
        <dbReference type="ChEBI" id="CHEBI:57288"/>
    </ligand>
</feature>
<reference evidence="8" key="2">
    <citation type="submission" date="2022-10" db="EMBL/GenBank/DDBJ databases">
        <authorList>
            <consortium name="ENA_rothamsted_submissions"/>
            <consortium name="culmorum"/>
            <person name="King R."/>
        </authorList>
    </citation>
    <scope>NUCLEOTIDE SEQUENCE</scope>
</reference>
<feature type="compositionally biased region" description="Polar residues" evidence="6">
    <location>
        <begin position="609"/>
        <end position="623"/>
    </location>
</feature>
<dbReference type="FunFam" id="3.40.630.30:FF:000060">
    <property type="entry name" value="Alpha-tubulin N-acetyltransferase 1"/>
    <property type="match status" value="1"/>
</dbReference>
<dbReference type="EC" id="2.3.1.108" evidence="4 5"/>
<keyword evidence="9" id="KW-1185">Reference proteome</keyword>
<feature type="compositionally biased region" description="Basic and acidic residues" evidence="6">
    <location>
        <begin position="264"/>
        <end position="275"/>
    </location>
</feature>
<comment type="similarity">
    <text evidence="5">Belongs to the acetyltransferase ATAT1 family.</text>
</comment>
<evidence type="ECO:0000259" key="7">
    <source>
        <dbReference type="PROSITE" id="PS51730"/>
    </source>
</evidence>
<name>A0A9P0GP50_PHACE</name>